<dbReference type="GO" id="GO:0005829">
    <property type="term" value="C:cytosol"/>
    <property type="evidence" value="ECO:0007669"/>
    <property type="project" value="TreeGrafter"/>
</dbReference>
<name>A0A2M8Z9A9_9FIRM</name>
<dbReference type="SMART" id="SM00938">
    <property type="entry name" value="P-II"/>
    <property type="match status" value="1"/>
</dbReference>
<dbReference type="PROSITE" id="PS51343">
    <property type="entry name" value="PII_GLNB_DOM"/>
    <property type="match status" value="1"/>
</dbReference>
<dbReference type="PANTHER" id="PTHR30115">
    <property type="entry name" value="NITROGEN REGULATORY PROTEIN P-II"/>
    <property type="match status" value="1"/>
</dbReference>
<organism evidence="2 3">
    <name type="scientific">[Clostridium] celerecrescens 18A</name>
    <dbReference type="NCBI Taxonomy" id="1286362"/>
    <lineage>
        <taxon>Bacteria</taxon>
        <taxon>Bacillati</taxon>
        <taxon>Bacillota</taxon>
        <taxon>Clostridia</taxon>
        <taxon>Lachnospirales</taxon>
        <taxon>Lachnospiraceae</taxon>
        <taxon>Lacrimispora</taxon>
    </lineage>
</organism>
<dbReference type="AlphaFoldDB" id="A0A2M8Z9A9"/>
<dbReference type="Proteomes" id="UP000231092">
    <property type="component" value="Unassembled WGS sequence"/>
</dbReference>
<reference evidence="2 3" key="1">
    <citation type="submission" date="2017-11" db="EMBL/GenBank/DDBJ databases">
        <title>Understudied soil microbes with underappreciated capabilities: Untangling the Clostridium saccharolyticum group.</title>
        <authorList>
            <person name="Leschine S."/>
        </authorList>
    </citation>
    <scope>NUCLEOTIDE SEQUENCE [LARGE SCALE GENOMIC DNA]</scope>
    <source>
        <strain evidence="2 3">18A</strain>
    </source>
</reference>
<evidence type="ECO:0000313" key="3">
    <source>
        <dbReference type="Proteomes" id="UP000231092"/>
    </source>
</evidence>
<accession>A0A2M8Z9A9</accession>
<protein>
    <submittedName>
        <fullName evidence="2">Nitrogen regulatory protein P-II family</fullName>
    </submittedName>
</protein>
<dbReference type="InterPro" id="IPR017918">
    <property type="entry name" value="N-reg_PII_CS"/>
</dbReference>
<sequence length="113" mass="12667">MKKIEAYIRPEKLEEIKEVIDKLNLNGLSVMQVMGCGNQKGWTEFVRGVEVDYNFLTKIKIETVVPEEQAEAVVACIVDKAYTGEFGDGKIFISDVQDAIRIRTGERGVDAVK</sequence>
<evidence type="ECO:0000313" key="2">
    <source>
        <dbReference type="EMBL" id="PJJ30013.1"/>
    </source>
</evidence>
<gene>
    <name evidence="2" type="ORF">H171_3581</name>
</gene>
<dbReference type="SUPFAM" id="SSF54913">
    <property type="entry name" value="GlnB-like"/>
    <property type="match status" value="1"/>
</dbReference>
<evidence type="ECO:0000256" key="1">
    <source>
        <dbReference type="RuleBase" id="RU003936"/>
    </source>
</evidence>
<dbReference type="InterPro" id="IPR015867">
    <property type="entry name" value="N-reg_PII/ATP_PRibTrfase_C"/>
</dbReference>
<dbReference type="RefSeq" id="WP_100306317.1">
    <property type="nucleotide sequence ID" value="NZ_PGET01000001.1"/>
</dbReference>
<dbReference type="InterPro" id="IPR011322">
    <property type="entry name" value="N-reg_PII-like_a/b"/>
</dbReference>
<proteinExistence type="inferred from homology"/>
<dbReference type="Pfam" id="PF00543">
    <property type="entry name" value="P-II"/>
    <property type="match status" value="1"/>
</dbReference>
<dbReference type="Gene3D" id="3.30.70.120">
    <property type="match status" value="1"/>
</dbReference>
<comment type="similarity">
    <text evidence="1">Belongs to the P(II) protein family.</text>
</comment>
<dbReference type="GO" id="GO:0006808">
    <property type="term" value="P:regulation of nitrogen utilization"/>
    <property type="evidence" value="ECO:0007669"/>
    <property type="project" value="InterPro"/>
</dbReference>
<dbReference type="OrthoDB" id="9802729at2"/>
<dbReference type="PRINTS" id="PR00340">
    <property type="entry name" value="PIIGLNB"/>
</dbReference>
<dbReference type="PROSITE" id="PS00638">
    <property type="entry name" value="PII_GLNB_CTER"/>
    <property type="match status" value="1"/>
</dbReference>
<dbReference type="InterPro" id="IPR002187">
    <property type="entry name" value="N-reg_PII"/>
</dbReference>
<comment type="caution">
    <text evidence="2">The sequence shown here is derived from an EMBL/GenBank/DDBJ whole genome shotgun (WGS) entry which is preliminary data.</text>
</comment>
<dbReference type="PANTHER" id="PTHR30115:SF11">
    <property type="entry name" value="NITROGEN REGULATORY PROTEIN P-II HOMOLOG"/>
    <property type="match status" value="1"/>
</dbReference>
<dbReference type="GO" id="GO:0030234">
    <property type="term" value="F:enzyme regulator activity"/>
    <property type="evidence" value="ECO:0007669"/>
    <property type="project" value="InterPro"/>
</dbReference>
<dbReference type="GO" id="GO:0005524">
    <property type="term" value="F:ATP binding"/>
    <property type="evidence" value="ECO:0007669"/>
    <property type="project" value="TreeGrafter"/>
</dbReference>
<dbReference type="EMBL" id="PGET01000001">
    <property type="protein sequence ID" value="PJJ30013.1"/>
    <property type="molecule type" value="Genomic_DNA"/>
</dbReference>